<sequence length="127" mass="14079">MQQPSPPSSSAPSTDLECIQGQLTLVQLINEIELITGSTIECLVTGRRGLLIYRRHGQQLVDPNLIVDAAIAQREADSIASAQARTVANLAIGRRRVRPKRAERVNNAIYFYAVCEDDQSYSVSWRP</sequence>
<reference evidence="2" key="1">
    <citation type="submission" date="2022-11" db="UniProtKB">
        <authorList>
            <consortium name="WormBaseParasite"/>
        </authorList>
    </citation>
    <scope>IDENTIFICATION</scope>
</reference>
<evidence type="ECO:0000313" key="1">
    <source>
        <dbReference type="Proteomes" id="UP000887540"/>
    </source>
</evidence>
<dbReference type="AlphaFoldDB" id="A0A914CEU4"/>
<organism evidence="1 2">
    <name type="scientific">Acrobeloides nanus</name>
    <dbReference type="NCBI Taxonomy" id="290746"/>
    <lineage>
        <taxon>Eukaryota</taxon>
        <taxon>Metazoa</taxon>
        <taxon>Ecdysozoa</taxon>
        <taxon>Nematoda</taxon>
        <taxon>Chromadorea</taxon>
        <taxon>Rhabditida</taxon>
        <taxon>Tylenchina</taxon>
        <taxon>Cephalobomorpha</taxon>
        <taxon>Cephaloboidea</taxon>
        <taxon>Cephalobidae</taxon>
        <taxon>Acrobeloides</taxon>
    </lineage>
</organism>
<accession>A0A914CEU4</accession>
<evidence type="ECO:0000313" key="2">
    <source>
        <dbReference type="WBParaSite" id="ACRNAN_Path_979.g3768.t1"/>
    </source>
</evidence>
<dbReference type="WBParaSite" id="ACRNAN_Path_979.g3768.t1">
    <property type="protein sequence ID" value="ACRNAN_Path_979.g3768.t1"/>
    <property type="gene ID" value="ACRNAN_Path_979.g3768"/>
</dbReference>
<dbReference type="Proteomes" id="UP000887540">
    <property type="component" value="Unplaced"/>
</dbReference>
<name>A0A914CEU4_9BILA</name>
<keyword evidence="1" id="KW-1185">Reference proteome</keyword>
<protein>
    <submittedName>
        <fullName evidence="2">Roadblock/LAMTOR2 domain-containing protein</fullName>
    </submittedName>
</protein>
<proteinExistence type="predicted"/>